<evidence type="ECO:0000313" key="1">
    <source>
        <dbReference type="EMBL" id="EPS72655.1"/>
    </source>
</evidence>
<organism evidence="1 2">
    <name type="scientific">Genlisea aurea</name>
    <dbReference type="NCBI Taxonomy" id="192259"/>
    <lineage>
        <taxon>Eukaryota</taxon>
        <taxon>Viridiplantae</taxon>
        <taxon>Streptophyta</taxon>
        <taxon>Embryophyta</taxon>
        <taxon>Tracheophyta</taxon>
        <taxon>Spermatophyta</taxon>
        <taxon>Magnoliopsida</taxon>
        <taxon>eudicotyledons</taxon>
        <taxon>Gunneridae</taxon>
        <taxon>Pentapetalae</taxon>
        <taxon>asterids</taxon>
        <taxon>lamiids</taxon>
        <taxon>Lamiales</taxon>
        <taxon>Lentibulariaceae</taxon>
        <taxon>Genlisea</taxon>
    </lineage>
</organism>
<evidence type="ECO:0000313" key="2">
    <source>
        <dbReference type="Proteomes" id="UP000015453"/>
    </source>
</evidence>
<evidence type="ECO:0008006" key="3">
    <source>
        <dbReference type="Google" id="ProtNLM"/>
    </source>
</evidence>
<comment type="caution">
    <text evidence="1">The sequence shown here is derived from an EMBL/GenBank/DDBJ whole genome shotgun (WGS) entry which is preliminary data.</text>
</comment>
<name>S8D018_9LAMI</name>
<proteinExistence type="predicted"/>
<dbReference type="AlphaFoldDB" id="S8D018"/>
<dbReference type="OrthoDB" id="275278at2759"/>
<gene>
    <name evidence="1" type="ORF">M569_02102</name>
</gene>
<feature type="non-terminal residue" evidence="1">
    <location>
        <position position="77"/>
    </location>
</feature>
<feature type="non-terminal residue" evidence="1">
    <location>
        <position position="1"/>
    </location>
</feature>
<dbReference type="Proteomes" id="UP000015453">
    <property type="component" value="Unassembled WGS sequence"/>
</dbReference>
<sequence>IELYDSMVEKEGTDGEAAAKKAYRAARDDSDRAVERLASDKVSEALINRVDVMLHKLEKDIDEVDARIGDRWRLLDR</sequence>
<reference evidence="1 2" key="1">
    <citation type="journal article" date="2013" name="BMC Genomics">
        <title>The miniature genome of a carnivorous plant Genlisea aurea contains a low number of genes and short non-coding sequences.</title>
        <authorList>
            <person name="Leushkin E.V."/>
            <person name="Sutormin R.A."/>
            <person name="Nabieva E.R."/>
            <person name="Penin A.A."/>
            <person name="Kondrashov A.S."/>
            <person name="Logacheva M.D."/>
        </authorList>
    </citation>
    <scope>NUCLEOTIDE SEQUENCE [LARGE SCALE GENOMIC DNA]</scope>
</reference>
<accession>S8D018</accession>
<dbReference type="EMBL" id="AUSU01000750">
    <property type="protein sequence ID" value="EPS72655.1"/>
    <property type="molecule type" value="Genomic_DNA"/>
</dbReference>
<keyword evidence="2" id="KW-1185">Reference proteome</keyword>
<protein>
    <recommendedName>
        <fullName evidence="3">DUF349 domain-containing protein</fullName>
    </recommendedName>
</protein>